<dbReference type="InterPro" id="IPR000556">
    <property type="entry name" value="Glyco_hydro_48F"/>
</dbReference>
<dbReference type="Gene3D" id="1.50.10.10">
    <property type="match status" value="1"/>
</dbReference>
<evidence type="ECO:0000256" key="6">
    <source>
        <dbReference type="ARBA" id="ARBA00023326"/>
    </source>
</evidence>
<organism evidence="9">
    <name type="scientific">Leptinotarsa decemlineata</name>
    <name type="common">Colorado potato beetle</name>
    <name type="synonym">Doryphora decemlineata</name>
    <dbReference type="NCBI Taxonomy" id="7539"/>
    <lineage>
        <taxon>Eukaryota</taxon>
        <taxon>Metazoa</taxon>
        <taxon>Ecdysozoa</taxon>
        <taxon>Arthropoda</taxon>
        <taxon>Hexapoda</taxon>
        <taxon>Insecta</taxon>
        <taxon>Pterygota</taxon>
        <taxon>Neoptera</taxon>
        <taxon>Endopterygota</taxon>
        <taxon>Coleoptera</taxon>
        <taxon>Polyphaga</taxon>
        <taxon>Cucujiformia</taxon>
        <taxon>Chrysomeloidea</taxon>
        <taxon>Chrysomelidae</taxon>
        <taxon>Chrysomelinae</taxon>
        <taxon>Doryphorini</taxon>
        <taxon>Leptinotarsa</taxon>
    </lineage>
</organism>
<reference evidence="9" key="1">
    <citation type="journal article" date="2010" name="PLoS ONE">
        <title>Diversity of beetle genes encoding novel plant cell wall degrading enzymes.</title>
        <authorList>
            <person name="Pauchet Y."/>
            <person name="Wilkinson P."/>
            <person name="Chauhan R."/>
            <person name="Ffrench-Constant R.H."/>
        </authorList>
    </citation>
    <scope>NUCLEOTIDE SEQUENCE</scope>
    <source>
        <tissue evidence="9">Midgut</tissue>
    </source>
</reference>
<feature type="chain" id="PRO_5003216340" evidence="8">
    <location>
        <begin position="19"/>
        <end position="641"/>
    </location>
</feature>
<keyword evidence="2 9" id="KW-0378">Hydrolase</keyword>
<evidence type="ECO:0000256" key="5">
    <source>
        <dbReference type="ARBA" id="ARBA00023295"/>
    </source>
</evidence>
<feature type="compositionally biased region" description="Polar residues" evidence="7">
    <location>
        <begin position="106"/>
        <end position="119"/>
    </location>
</feature>
<name>E7CIZ0_LEPDE</name>
<dbReference type="Gene3D" id="2.170.160.10">
    <property type="entry name" value="Endo-1,4-beta-glucanase f. Domain 2"/>
    <property type="match status" value="1"/>
</dbReference>
<dbReference type="InterPro" id="IPR027390">
    <property type="entry name" value="Endoglucanase_F_dom3"/>
</dbReference>
<evidence type="ECO:0000256" key="8">
    <source>
        <dbReference type="SAM" id="SignalP"/>
    </source>
</evidence>
<dbReference type="SUPFAM" id="SSF48208">
    <property type="entry name" value="Six-hairpin glycosidases"/>
    <property type="match status" value="1"/>
</dbReference>
<keyword evidence="3" id="KW-0136">Cellulose degradation</keyword>
<evidence type="ECO:0000256" key="3">
    <source>
        <dbReference type="ARBA" id="ARBA00023001"/>
    </source>
</evidence>
<dbReference type="InterPro" id="IPR008928">
    <property type="entry name" value="6-hairpin_glycosidase_sf"/>
</dbReference>
<evidence type="ECO:0000313" key="9">
    <source>
        <dbReference type="EMBL" id="ADU33352.1"/>
    </source>
</evidence>
<evidence type="ECO:0000256" key="1">
    <source>
        <dbReference type="ARBA" id="ARBA00022729"/>
    </source>
</evidence>
<keyword evidence="6" id="KW-0624">Polysaccharide degradation</keyword>
<sequence length="641" mass="72377">MLLPLAALLMGCVAQIHAGVYSDRFLQQYNKIHDPKNGYFSKEGIPYHSVETLMVEGPDHGHETTSEAHSYYIWLEAMYGKLTNDFSKFNTAWQIMEEFTIPVHDSQPTNYKYNPSKPATFNPELDSPDQYPTPSQPEVPVGQDPLFQELQNAYGTPDMYSMHWLTDVDNVYGFGNSPGNCLAGPGTPGPSYINTYQRGSQESTWKTIPQPTCDNFRYGGRNGFLDLFVRDNNYVQQWKYTSAPDADARAVQAAFWASKWATENGQLNTISSTLAKAGKLGDYLRYSFFDKYFKRIGNCVSPYNCPGGYGKESAHYLLSWYVGWGGSLSDYNGWAWRIGDGAAHFGYQNPLAAYALVNDYNLRPRGATAVNDWQQSLSRQLEFYGWLQSQEGAFAGGATNSWNGRYDNPPSELTANTFHGMFYDWEPVYHDPPSNRWYGMQAWSVDRLAQYYYVSGDYQAKSLLDKWVSWILSEIKFNGDNYTLPATLEWDGVPPNVRVRVSGYTNDVGTASGTARTLSFYAAKANHAEAKNVAKKLLDGMWKLYQTDKGVSTPEEASTYNQFNLPIAVPYGWTGRYPNGDVIDNSATFIKLRSWYKNDPDWPKVEAHLNGGPAPVFTYHRFWAQADHALAQGTYGLLFNE</sequence>
<dbReference type="InterPro" id="IPR023309">
    <property type="entry name" value="Endo-1-4-beta-glucanase_dom2"/>
</dbReference>
<dbReference type="InterPro" id="IPR012341">
    <property type="entry name" value="6hp_glycosidase-like_sf"/>
</dbReference>
<feature type="signal peptide" evidence="8">
    <location>
        <begin position="1"/>
        <end position="18"/>
    </location>
</feature>
<dbReference type="PRINTS" id="PR00844">
    <property type="entry name" value="GLHYDRLASE48"/>
</dbReference>
<dbReference type="GO" id="GO:0030245">
    <property type="term" value="P:cellulose catabolic process"/>
    <property type="evidence" value="ECO:0007669"/>
    <property type="project" value="UniProtKB-KW"/>
</dbReference>
<gene>
    <name evidence="9" type="primary">GH48-1</name>
</gene>
<feature type="region of interest" description="Disordered" evidence="7">
    <location>
        <begin position="106"/>
        <end position="138"/>
    </location>
</feature>
<protein>
    <submittedName>
        <fullName evidence="9">Glycoside hydrolase family protein 48</fullName>
    </submittedName>
</protein>
<dbReference type="GO" id="GO:0008810">
    <property type="term" value="F:cellulase activity"/>
    <property type="evidence" value="ECO:0007669"/>
    <property type="project" value="InterPro"/>
</dbReference>
<keyword evidence="4" id="KW-0119">Carbohydrate metabolism</keyword>
<accession>E7CIZ0</accession>
<dbReference type="Pfam" id="PF02011">
    <property type="entry name" value="Glyco_hydro_48"/>
    <property type="match status" value="1"/>
</dbReference>
<dbReference type="Gene3D" id="4.10.870.10">
    <property type="entry name" value="Endo-1,4-beta-glucanase f. Domain 3"/>
    <property type="match status" value="1"/>
</dbReference>
<evidence type="ECO:0000256" key="2">
    <source>
        <dbReference type="ARBA" id="ARBA00022801"/>
    </source>
</evidence>
<keyword evidence="5" id="KW-0326">Glycosidase</keyword>
<dbReference type="AlphaFoldDB" id="E7CIZ0"/>
<dbReference type="OrthoDB" id="6661625at2759"/>
<proteinExistence type="evidence at transcript level"/>
<keyword evidence="1 8" id="KW-0732">Signal</keyword>
<evidence type="ECO:0000256" key="4">
    <source>
        <dbReference type="ARBA" id="ARBA00023277"/>
    </source>
</evidence>
<evidence type="ECO:0000256" key="7">
    <source>
        <dbReference type="SAM" id="MobiDB-lite"/>
    </source>
</evidence>
<dbReference type="EMBL" id="HM175847">
    <property type="protein sequence ID" value="ADU33352.1"/>
    <property type="molecule type" value="mRNA"/>
</dbReference>